<protein>
    <submittedName>
        <fullName evidence="1">Uncharacterized protein</fullName>
    </submittedName>
</protein>
<sequence length="80" mass="9117">MLLSMECIFELDSEYNSILSAPDLATSGAYTQTKRGFLVLLDTYRFDLNALLHGTLKMKDHSFNSVEKLRTQDLLDLSKE</sequence>
<name>A0A7T8H1B7_CALRO</name>
<dbReference type="AlphaFoldDB" id="A0A7T8H1B7"/>
<evidence type="ECO:0000313" key="1">
    <source>
        <dbReference type="EMBL" id="QQP41702.1"/>
    </source>
</evidence>
<evidence type="ECO:0000313" key="2">
    <source>
        <dbReference type="Proteomes" id="UP000595437"/>
    </source>
</evidence>
<gene>
    <name evidence="1" type="ORF">FKW44_016161</name>
</gene>
<reference evidence="2" key="1">
    <citation type="submission" date="2021-01" db="EMBL/GenBank/DDBJ databases">
        <title>Caligus Genome Assembly.</title>
        <authorList>
            <person name="Gallardo-Escarate C."/>
        </authorList>
    </citation>
    <scope>NUCLEOTIDE SEQUENCE [LARGE SCALE GENOMIC DNA]</scope>
</reference>
<organism evidence="1 2">
    <name type="scientific">Caligus rogercresseyi</name>
    <name type="common">Sea louse</name>
    <dbReference type="NCBI Taxonomy" id="217165"/>
    <lineage>
        <taxon>Eukaryota</taxon>
        <taxon>Metazoa</taxon>
        <taxon>Ecdysozoa</taxon>
        <taxon>Arthropoda</taxon>
        <taxon>Crustacea</taxon>
        <taxon>Multicrustacea</taxon>
        <taxon>Hexanauplia</taxon>
        <taxon>Copepoda</taxon>
        <taxon>Siphonostomatoida</taxon>
        <taxon>Caligidae</taxon>
        <taxon>Caligus</taxon>
    </lineage>
</organism>
<keyword evidence="2" id="KW-1185">Reference proteome</keyword>
<proteinExistence type="predicted"/>
<accession>A0A7T8H1B7</accession>
<dbReference type="EMBL" id="CP045900">
    <property type="protein sequence ID" value="QQP41702.1"/>
    <property type="molecule type" value="Genomic_DNA"/>
</dbReference>
<feature type="non-terminal residue" evidence="1">
    <location>
        <position position="80"/>
    </location>
</feature>
<dbReference type="Proteomes" id="UP000595437">
    <property type="component" value="Chromosome 11"/>
</dbReference>